<dbReference type="InterPro" id="IPR051713">
    <property type="entry name" value="T-cell_Activation_Regulation"/>
</dbReference>
<dbReference type="AlphaFoldDB" id="A0A7J6BD84"/>
<dbReference type="InterPro" id="IPR013783">
    <property type="entry name" value="Ig-like_fold"/>
</dbReference>
<sequence length="134" mass="15029">CVCRALKSGRKPVFPHSVSLLKDISELSTLVIKMLLCFYLLLLLHITEGCTLEGYGETKEITAYAGDSVLLSCSCTDLHTKPETFTWRKYTNNWVEISPEREQNKDKFQLVNDLSSGNVSLLISHLTVEDGGVY</sequence>
<keyword evidence="2" id="KW-1003">Cell membrane</keyword>
<dbReference type="InterPro" id="IPR013106">
    <property type="entry name" value="Ig_V-set"/>
</dbReference>
<dbReference type="InterPro" id="IPR036179">
    <property type="entry name" value="Ig-like_dom_sf"/>
</dbReference>
<keyword evidence="3" id="KW-0812">Transmembrane</keyword>
<keyword evidence="10" id="KW-0393">Immunoglobulin domain</keyword>
<keyword evidence="4" id="KW-0732">Signal</keyword>
<dbReference type="GO" id="GO:0009897">
    <property type="term" value="C:external side of plasma membrane"/>
    <property type="evidence" value="ECO:0007669"/>
    <property type="project" value="TreeGrafter"/>
</dbReference>
<evidence type="ECO:0000313" key="12">
    <source>
        <dbReference type="EMBL" id="KAF4092071.1"/>
    </source>
</evidence>
<protein>
    <recommendedName>
        <fullName evidence="11">Ig-like domain-containing protein</fullName>
    </recommendedName>
</protein>
<keyword evidence="13" id="KW-1185">Reference proteome</keyword>
<evidence type="ECO:0000256" key="2">
    <source>
        <dbReference type="ARBA" id="ARBA00022475"/>
    </source>
</evidence>
<dbReference type="PANTHER" id="PTHR25466:SF14">
    <property type="entry name" value="BUTYROPHILIN SUBFAMILY 2 MEMBER A2-LIKE-RELATED"/>
    <property type="match status" value="1"/>
</dbReference>
<evidence type="ECO:0000256" key="1">
    <source>
        <dbReference type="ARBA" id="ARBA00004251"/>
    </source>
</evidence>
<dbReference type="Gene3D" id="2.60.40.10">
    <property type="entry name" value="Immunoglobulins"/>
    <property type="match status" value="1"/>
</dbReference>
<keyword evidence="8" id="KW-0675">Receptor</keyword>
<evidence type="ECO:0000256" key="3">
    <source>
        <dbReference type="ARBA" id="ARBA00022692"/>
    </source>
</evidence>
<evidence type="ECO:0000256" key="5">
    <source>
        <dbReference type="ARBA" id="ARBA00022989"/>
    </source>
</evidence>
<evidence type="ECO:0000256" key="9">
    <source>
        <dbReference type="ARBA" id="ARBA00023180"/>
    </source>
</evidence>
<dbReference type="GO" id="GO:0007166">
    <property type="term" value="P:cell surface receptor signaling pathway"/>
    <property type="evidence" value="ECO:0007669"/>
    <property type="project" value="TreeGrafter"/>
</dbReference>
<evidence type="ECO:0000256" key="7">
    <source>
        <dbReference type="ARBA" id="ARBA00023157"/>
    </source>
</evidence>
<reference evidence="12 13" key="1">
    <citation type="submission" date="2020-02" db="EMBL/GenBank/DDBJ databases">
        <title>A chromosome-scale genome assembly of the black bullhead catfish (Ameiurus melas).</title>
        <authorList>
            <person name="Wen M."/>
            <person name="Zham M."/>
            <person name="Cabau C."/>
            <person name="Klopp C."/>
            <person name="Donnadieu C."/>
            <person name="Roques C."/>
            <person name="Bouchez O."/>
            <person name="Lampietro C."/>
            <person name="Jouanno E."/>
            <person name="Herpin A."/>
            <person name="Louis A."/>
            <person name="Berthelot C."/>
            <person name="Parey E."/>
            <person name="Roest-Crollius H."/>
            <person name="Braasch I."/>
            <person name="Postlethwait J."/>
            <person name="Robinson-Rechavi M."/>
            <person name="Echchiki A."/>
            <person name="Begum T."/>
            <person name="Montfort J."/>
            <person name="Schartl M."/>
            <person name="Bobe J."/>
            <person name="Guiguen Y."/>
        </authorList>
    </citation>
    <scope>NUCLEOTIDE SEQUENCE [LARGE SCALE GENOMIC DNA]</scope>
    <source>
        <strain evidence="12">M_S1</strain>
        <tissue evidence="12">Blood</tissue>
    </source>
</reference>
<evidence type="ECO:0000313" key="13">
    <source>
        <dbReference type="Proteomes" id="UP000593565"/>
    </source>
</evidence>
<evidence type="ECO:0000256" key="10">
    <source>
        <dbReference type="ARBA" id="ARBA00023319"/>
    </source>
</evidence>
<feature type="non-terminal residue" evidence="12">
    <location>
        <position position="134"/>
    </location>
</feature>
<evidence type="ECO:0000259" key="11">
    <source>
        <dbReference type="PROSITE" id="PS50835"/>
    </source>
</evidence>
<dbReference type="GO" id="GO:0042102">
    <property type="term" value="P:positive regulation of T cell proliferation"/>
    <property type="evidence" value="ECO:0007669"/>
    <property type="project" value="TreeGrafter"/>
</dbReference>
<dbReference type="GO" id="GO:0006955">
    <property type="term" value="P:immune response"/>
    <property type="evidence" value="ECO:0007669"/>
    <property type="project" value="TreeGrafter"/>
</dbReference>
<feature type="domain" description="Ig-like" evidence="11">
    <location>
        <begin position="66"/>
        <end position="134"/>
    </location>
</feature>
<dbReference type="Pfam" id="PF07686">
    <property type="entry name" value="V-set"/>
    <property type="match status" value="1"/>
</dbReference>
<keyword evidence="5" id="KW-1133">Transmembrane helix</keyword>
<feature type="non-terminal residue" evidence="12">
    <location>
        <position position="1"/>
    </location>
</feature>
<name>A0A7J6BD84_AMEME</name>
<keyword evidence="9" id="KW-0325">Glycoprotein</keyword>
<evidence type="ECO:0000256" key="4">
    <source>
        <dbReference type="ARBA" id="ARBA00022729"/>
    </source>
</evidence>
<comment type="caution">
    <text evidence="12">The sequence shown here is derived from an EMBL/GenBank/DDBJ whole genome shotgun (WGS) entry which is preliminary data.</text>
</comment>
<dbReference type="SUPFAM" id="SSF48726">
    <property type="entry name" value="Immunoglobulin"/>
    <property type="match status" value="1"/>
</dbReference>
<comment type="subcellular location">
    <subcellularLocation>
        <location evidence="1">Cell membrane</location>
        <topology evidence="1">Single-pass type I membrane protein</topology>
    </subcellularLocation>
</comment>
<organism evidence="12 13">
    <name type="scientific">Ameiurus melas</name>
    <name type="common">Black bullhead</name>
    <name type="synonym">Silurus melas</name>
    <dbReference type="NCBI Taxonomy" id="219545"/>
    <lineage>
        <taxon>Eukaryota</taxon>
        <taxon>Metazoa</taxon>
        <taxon>Chordata</taxon>
        <taxon>Craniata</taxon>
        <taxon>Vertebrata</taxon>
        <taxon>Euteleostomi</taxon>
        <taxon>Actinopterygii</taxon>
        <taxon>Neopterygii</taxon>
        <taxon>Teleostei</taxon>
        <taxon>Ostariophysi</taxon>
        <taxon>Siluriformes</taxon>
        <taxon>Ictaluridae</taxon>
        <taxon>Ameiurus</taxon>
    </lineage>
</organism>
<evidence type="ECO:0000256" key="8">
    <source>
        <dbReference type="ARBA" id="ARBA00023170"/>
    </source>
</evidence>
<dbReference type="PANTHER" id="PTHR25466">
    <property type="entry name" value="T-LYMPHOCYTE ACTIVATION ANTIGEN"/>
    <property type="match status" value="1"/>
</dbReference>
<evidence type="ECO:0000256" key="6">
    <source>
        <dbReference type="ARBA" id="ARBA00023136"/>
    </source>
</evidence>
<gene>
    <name evidence="12" type="ORF">AMELA_G00016760</name>
</gene>
<keyword evidence="6" id="KW-0472">Membrane</keyword>
<dbReference type="GO" id="GO:0042130">
    <property type="term" value="P:negative regulation of T cell proliferation"/>
    <property type="evidence" value="ECO:0007669"/>
    <property type="project" value="TreeGrafter"/>
</dbReference>
<dbReference type="GO" id="GO:0071222">
    <property type="term" value="P:cellular response to lipopolysaccharide"/>
    <property type="evidence" value="ECO:0007669"/>
    <property type="project" value="TreeGrafter"/>
</dbReference>
<accession>A0A7J6BD84</accession>
<keyword evidence="7" id="KW-1015">Disulfide bond</keyword>
<dbReference type="PROSITE" id="PS50835">
    <property type="entry name" value="IG_LIKE"/>
    <property type="match status" value="1"/>
</dbReference>
<dbReference type="EMBL" id="JAAGNN010000002">
    <property type="protein sequence ID" value="KAF4092071.1"/>
    <property type="molecule type" value="Genomic_DNA"/>
</dbReference>
<dbReference type="InterPro" id="IPR007110">
    <property type="entry name" value="Ig-like_dom"/>
</dbReference>
<dbReference type="GO" id="GO:0031295">
    <property type="term" value="P:T cell costimulation"/>
    <property type="evidence" value="ECO:0007669"/>
    <property type="project" value="TreeGrafter"/>
</dbReference>
<dbReference type="Proteomes" id="UP000593565">
    <property type="component" value="Unassembled WGS sequence"/>
</dbReference>
<proteinExistence type="predicted"/>